<evidence type="ECO:0000256" key="3">
    <source>
        <dbReference type="SAM" id="MobiDB-lite"/>
    </source>
</evidence>
<evidence type="ECO:0000313" key="6">
    <source>
        <dbReference type="Proteomes" id="UP000639338"/>
    </source>
</evidence>
<keyword evidence="6" id="KW-1185">Reference proteome</keyword>
<keyword evidence="2" id="KW-0833">Ubl conjugation pathway</keyword>
<dbReference type="InterPro" id="IPR028889">
    <property type="entry name" value="USP"/>
</dbReference>
<dbReference type="EC" id="3.4.19.12" evidence="2"/>
<dbReference type="FunFam" id="3.90.70.10:FF:000046">
    <property type="entry name" value="ubiquitin carboxyl-terminal hydrolase 31"/>
    <property type="match status" value="1"/>
</dbReference>
<dbReference type="GO" id="GO:0006508">
    <property type="term" value="P:proteolysis"/>
    <property type="evidence" value="ECO:0007669"/>
    <property type="project" value="UniProtKB-KW"/>
</dbReference>
<dbReference type="PROSITE" id="PS50235">
    <property type="entry name" value="USP_3"/>
    <property type="match status" value="1"/>
</dbReference>
<feature type="domain" description="USP" evidence="4">
    <location>
        <begin position="157"/>
        <end position="788"/>
    </location>
</feature>
<comment type="caution">
    <text evidence="5">The sequence shown here is derived from an EMBL/GenBank/DDBJ whole genome shotgun (WGS) entry which is preliminary data.</text>
</comment>
<feature type="region of interest" description="Disordered" evidence="3">
    <location>
        <begin position="870"/>
        <end position="940"/>
    </location>
</feature>
<organism evidence="5 6">
    <name type="scientific">Aphidius gifuensis</name>
    <name type="common">Parasitoid wasp</name>
    <dbReference type="NCBI Taxonomy" id="684658"/>
    <lineage>
        <taxon>Eukaryota</taxon>
        <taxon>Metazoa</taxon>
        <taxon>Ecdysozoa</taxon>
        <taxon>Arthropoda</taxon>
        <taxon>Hexapoda</taxon>
        <taxon>Insecta</taxon>
        <taxon>Pterygota</taxon>
        <taxon>Neoptera</taxon>
        <taxon>Endopterygota</taxon>
        <taxon>Hymenoptera</taxon>
        <taxon>Apocrita</taxon>
        <taxon>Ichneumonoidea</taxon>
        <taxon>Braconidae</taxon>
        <taxon>Aphidiinae</taxon>
        <taxon>Aphidius</taxon>
    </lineage>
</organism>
<feature type="compositionally biased region" description="Polar residues" evidence="3">
    <location>
        <begin position="908"/>
        <end position="940"/>
    </location>
</feature>
<evidence type="ECO:0000259" key="4">
    <source>
        <dbReference type="PROSITE" id="PS50235"/>
    </source>
</evidence>
<keyword evidence="2" id="KW-0645">Protease</keyword>
<dbReference type="InterPro" id="IPR018200">
    <property type="entry name" value="USP_CS"/>
</dbReference>
<dbReference type="InterPro" id="IPR050185">
    <property type="entry name" value="Ub_carboxyl-term_hydrolase"/>
</dbReference>
<keyword evidence="2" id="KW-0788">Thiol protease</keyword>
<dbReference type="GO" id="GO:0004843">
    <property type="term" value="F:cysteine-type deubiquitinase activity"/>
    <property type="evidence" value="ECO:0007669"/>
    <property type="project" value="UniProtKB-UniRule"/>
</dbReference>
<dbReference type="PANTHER" id="PTHR21646:SF14">
    <property type="entry name" value="FI05488P"/>
    <property type="match status" value="1"/>
</dbReference>
<evidence type="ECO:0000256" key="1">
    <source>
        <dbReference type="ARBA" id="ARBA00000707"/>
    </source>
</evidence>
<dbReference type="PROSITE" id="PS00973">
    <property type="entry name" value="USP_2"/>
    <property type="match status" value="1"/>
</dbReference>
<dbReference type="CDD" id="cd02674">
    <property type="entry name" value="Peptidase_C19R"/>
    <property type="match status" value="1"/>
</dbReference>
<sequence length="940" mass="107702">MSISVMKSVSSELGVDEVINDNKKNIIKKTLKLSKNSFNNIGRFSRRRLRKRDNNNIIDNNKIMGNEIDNSNERTNRNENFYQDKIVCNGSKTFRKPSWKKMFSTIMQHVKKSNNNQQNIISKKLKKDDIQSSSINDIRMPLQKPSHIPVDSVPGVIGLRNHGNTCFINAVLQCLSHTDILAEYFVLDQYKADLSRRNKLNSKKYGTKGEITEQLALLLKAIWSCQYDPEMSTAFKSVVDKYGSQYRGNLQHDAQEFLLWLLDKVHEDLNQATKKNYKIIKNSFGRPDEQVAAETLENHVRCNHSFVHEVFQAQFRSSLTCPRCNRQSNTFDPFLCVSVPVPQNQRQMNLFINVLYTSQQPRQVKIGISVNQSANVKELRETLASDTGIDEKFMLLTEVHDEGFHRTFSDCQPVSVITENDPIYCIELPQLKEPTEQAYILLVWINVIIKGDLRERFGSPYTMQISRETSYEDLQKLLLKEMHTTLADNILTTKQNSDLFNIRVADPASTPIQDLQPCIDSCIEHPLYTEQIEQALGLCADDSGPQHVKLILEWNEANKNNIINDDSDQIEEHASVKQLKKNSDTSGTVTLEACFDLYTKEEILSAEDAWHCPYCNRKQEVIKKLGLWTLPDILVIHLKRFRQQSRQRSTSKLTILVDFPLYGFDMTPHLAHGSVQTNQTNVVTISGIGWTKISPWKKPRQKIIHNNNNINNNNNNNNNNSNNNDENVYDLYAICNHHGQDLQGGHYTAYCRNPYDTQWYCFDDTRVETIKDTNLITNSAYILFYQRRTNNSAGSSSAASTSSAGSGFDHWVSKMPPFYFNNNNTNNNKNNILNIGNNKQCKSQELLYQDKIIEEKNFNNFNRGCRNYATLQPSKRSNSNDIDNGEIDHYSDDDAPTREWASPKAMRKTSSNTLISNQQSPVIHNSTSNPDTSLIHESTL</sequence>
<dbReference type="OrthoDB" id="265776at2759"/>
<feature type="compositionally biased region" description="Basic and acidic residues" evidence="3">
    <location>
        <begin position="886"/>
        <end position="897"/>
    </location>
</feature>
<dbReference type="GO" id="GO:0016579">
    <property type="term" value="P:protein deubiquitination"/>
    <property type="evidence" value="ECO:0007669"/>
    <property type="project" value="InterPro"/>
</dbReference>
<evidence type="ECO:0000256" key="2">
    <source>
        <dbReference type="RuleBase" id="RU366025"/>
    </source>
</evidence>
<accession>A0A834Y0Y1</accession>
<dbReference type="Gene3D" id="3.90.70.10">
    <property type="entry name" value="Cysteine proteinases"/>
    <property type="match status" value="2"/>
</dbReference>
<feature type="compositionally biased region" description="Polar residues" evidence="3">
    <location>
        <begin position="870"/>
        <end position="882"/>
    </location>
</feature>
<proteinExistence type="inferred from homology"/>
<dbReference type="InterPro" id="IPR001394">
    <property type="entry name" value="Peptidase_C19_UCH"/>
</dbReference>
<name>A0A834Y0Y1_APHGI</name>
<evidence type="ECO:0000313" key="5">
    <source>
        <dbReference type="EMBL" id="KAF7995916.1"/>
    </source>
</evidence>
<protein>
    <recommendedName>
        <fullName evidence="2">Ubiquitin carboxyl-terminal hydrolase</fullName>
        <ecNumber evidence="2">3.4.19.12</ecNumber>
    </recommendedName>
</protein>
<dbReference type="EMBL" id="JACMRX010000002">
    <property type="protein sequence ID" value="KAF7995916.1"/>
    <property type="molecule type" value="Genomic_DNA"/>
</dbReference>
<comment type="catalytic activity">
    <reaction evidence="1 2">
        <text>Thiol-dependent hydrolysis of ester, thioester, amide, peptide and isopeptide bonds formed by the C-terminal Gly of ubiquitin (a 76-residue protein attached to proteins as an intracellular targeting signal).</text>
        <dbReference type="EC" id="3.4.19.12"/>
    </reaction>
</comment>
<dbReference type="AlphaFoldDB" id="A0A834Y0Y1"/>
<dbReference type="Pfam" id="PF00443">
    <property type="entry name" value="UCH"/>
    <property type="match status" value="1"/>
</dbReference>
<comment type="similarity">
    <text evidence="2">Belongs to the peptidase C19 family.</text>
</comment>
<keyword evidence="2" id="KW-0378">Hydrolase</keyword>
<dbReference type="SUPFAM" id="SSF54001">
    <property type="entry name" value="Cysteine proteinases"/>
    <property type="match status" value="1"/>
</dbReference>
<gene>
    <name evidence="5" type="ORF">HCN44_007023</name>
</gene>
<reference evidence="5 6" key="1">
    <citation type="submission" date="2020-08" db="EMBL/GenBank/DDBJ databases">
        <title>Aphidius gifuensis genome sequencing and assembly.</title>
        <authorList>
            <person name="Du Z."/>
        </authorList>
    </citation>
    <scope>NUCLEOTIDE SEQUENCE [LARGE SCALE GENOMIC DNA]</scope>
    <source>
        <strain evidence="5">YNYX2018</strain>
        <tissue evidence="5">Adults</tissue>
    </source>
</reference>
<dbReference type="Proteomes" id="UP000639338">
    <property type="component" value="Unassembled WGS sequence"/>
</dbReference>
<dbReference type="PANTHER" id="PTHR21646">
    <property type="entry name" value="UBIQUITIN CARBOXYL-TERMINAL HYDROLASE"/>
    <property type="match status" value="1"/>
</dbReference>
<dbReference type="PROSITE" id="PS00972">
    <property type="entry name" value="USP_1"/>
    <property type="match status" value="1"/>
</dbReference>
<dbReference type="InterPro" id="IPR038765">
    <property type="entry name" value="Papain-like_cys_pep_sf"/>
</dbReference>